<feature type="domain" description="Methyltransferase FkbM" evidence="1">
    <location>
        <begin position="68"/>
        <end position="203"/>
    </location>
</feature>
<accession>A0A5M6ZCF1</accession>
<keyword evidence="2" id="KW-0489">Methyltransferase</keyword>
<dbReference type="InterPro" id="IPR029063">
    <property type="entry name" value="SAM-dependent_MTases_sf"/>
</dbReference>
<dbReference type="RefSeq" id="WP_150023652.1">
    <property type="nucleotide sequence ID" value="NZ_VWOJ01000003.1"/>
</dbReference>
<evidence type="ECO:0000313" key="3">
    <source>
        <dbReference type="Proteomes" id="UP000325122"/>
    </source>
</evidence>
<dbReference type="InterPro" id="IPR052514">
    <property type="entry name" value="SAM-dependent_MTase"/>
</dbReference>
<sequence>MTQNTMEVTVTTPRGERKLTIRNTRSDEAVVSQTFKQKQFLLPYTHGRWLDALYRQYIDTGKRPLIIDGGGNIGTAAIWFADQFPEAHIVSIEPDHDNFKLIEINCQGLKVSPVHAAIGAKNGWLVVVDPGRGEWGYVTRTEGEGEKVRSITMKSLVDEFIGLGFEPFLLKLDIEGAEKDLFEGEADWFDRFPYIMVETHDSMMPGQACSRSFLKAHTRKPRDLIIRGENWVSIDTGVKPRIAGYL</sequence>
<dbReference type="Pfam" id="PF05050">
    <property type="entry name" value="Methyltransf_21"/>
    <property type="match status" value="1"/>
</dbReference>
<dbReference type="Proteomes" id="UP000325122">
    <property type="component" value="Unassembled WGS sequence"/>
</dbReference>
<dbReference type="NCBIfam" id="TIGR01444">
    <property type="entry name" value="fkbM_fam"/>
    <property type="match status" value="1"/>
</dbReference>
<proteinExistence type="predicted"/>
<evidence type="ECO:0000259" key="1">
    <source>
        <dbReference type="Pfam" id="PF05050"/>
    </source>
</evidence>
<evidence type="ECO:0000313" key="2">
    <source>
        <dbReference type="EMBL" id="KAA5802402.1"/>
    </source>
</evidence>
<keyword evidence="2" id="KW-0808">Transferase</keyword>
<dbReference type="GO" id="GO:0008168">
    <property type="term" value="F:methyltransferase activity"/>
    <property type="evidence" value="ECO:0007669"/>
    <property type="project" value="UniProtKB-KW"/>
</dbReference>
<dbReference type="InterPro" id="IPR006342">
    <property type="entry name" value="FkbM_mtfrase"/>
</dbReference>
<reference evidence="2 3" key="1">
    <citation type="submission" date="2019-09" db="EMBL/GenBank/DDBJ databases">
        <authorList>
            <person name="Kevbrin V."/>
            <person name="Grouzdev D.S."/>
        </authorList>
    </citation>
    <scope>NUCLEOTIDE SEQUENCE [LARGE SCALE GENOMIC DNA]</scope>
    <source>
        <strain evidence="2 3">G-192</strain>
    </source>
</reference>
<name>A0A5M6ZCF1_9PROT</name>
<gene>
    <name evidence="2" type="ORF">F1654_11310</name>
</gene>
<dbReference type="SUPFAM" id="SSF53335">
    <property type="entry name" value="S-adenosyl-L-methionine-dependent methyltransferases"/>
    <property type="match status" value="1"/>
</dbReference>
<dbReference type="GO" id="GO:0032259">
    <property type="term" value="P:methylation"/>
    <property type="evidence" value="ECO:0007669"/>
    <property type="project" value="UniProtKB-KW"/>
</dbReference>
<organism evidence="2 3">
    <name type="scientific">Alkalicaulis satelles</name>
    <dbReference type="NCBI Taxonomy" id="2609175"/>
    <lineage>
        <taxon>Bacteria</taxon>
        <taxon>Pseudomonadati</taxon>
        <taxon>Pseudomonadota</taxon>
        <taxon>Alphaproteobacteria</taxon>
        <taxon>Maricaulales</taxon>
        <taxon>Maricaulaceae</taxon>
        <taxon>Alkalicaulis</taxon>
    </lineage>
</organism>
<keyword evidence="3" id="KW-1185">Reference proteome</keyword>
<dbReference type="AlphaFoldDB" id="A0A5M6ZCF1"/>
<protein>
    <submittedName>
        <fullName evidence="2">FkbM family methyltransferase</fullName>
    </submittedName>
</protein>
<comment type="caution">
    <text evidence="2">The sequence shown here is derived from an EMBL/GenBank/DDBJ whole genome shotgun (WGS) entry which is preliminary data.</text>
</comment>
<dbReference type="Gene3D" id="3.40.50.150">
    <property type="entry name" value="Vaccinia Virus protein VP39"/>
    <property type="match status" value="1"/>
</dbReference>
<dbReference type="PANTHER" id="PTHR34203:SF15">
    <property type="entry name" value="SLL1173 PROTEIN"/>
    <property type="match status" value="1"/>
</dbReference>
<dbReference type="PANTHER" id="PTHR34203">
    <property type="entry name" value="METHYLTRANSFERASE, FKBM FAMILY PROTEIN"/>
    <property type="match status" value="1"/>
</dbReference>
<dbReference type="EMBL" id="VWOJ01000003">
    <property type="protein sequence ID" value="KAA5802402.1"/>
    <property type="molecule type" value="Genomic_DNA"/>
</dbReference>